<evidence type="ECO:0000313" key="1">
    <source>
        <dbReference type="EMBL" id="MBC3941273.1"/>
    </source>
</evidence>
<comment type="caution">
    <text evidence="1">The sequence shown here is derived from an EMBL/GenBank/DDBJ whole genome shotgun (WGS) entry which is preliminary data.</text>
</comment>
<accession>A0ABR7ALD5</accession>
<evidence type="ECO:0000313" key="2">
    <source>
        <dbReference type="Proteomes" id="UP000597613"/>
    </source>
</evidence>
<dbReference type="Proteomes" id="UP000597613">
    <property type="component" value="Unassembled WGS sequence"/>
</dbReference>
<proteinExistence type="predicted"/>
<protein>
    <submittedName>
        <fullName evidence="1">Uncharacterized protein</fullName>
    </submittedName>
</protein>
<sequence>MPENDRQYYVARAAEERSIAEITSDGCAKAAHLELARRYADLANGKV</sequence>
<dbReference type="RefSeq" id="WP_187503046.1">
    <property type="nucleotide sequence ID" value="NZ_JACONT010000009.1"/>
</dbReference>
<name>A0ABR7ALD5_9SPHN</name>
<gene>
    <name evidence="1" type="ORF">H8S47_06175</name>
</gene>
<reference evidence="1 2" key="1">
    <citation type="submission" date="2020-08" db="EMBL/GenBank/DDBJ databases">
        <title>Putative novel bacterial strains isolated from necrotic wheat leaf tissues caused by Xanthomonas translucens.</title>
        <authorList>
            <person name="Tambong J.T."/>
        </authorList>
    </citation>
    <scope>NUCLEOTIDE SEQUENCE [LARGE SCALE GENOMIC DNA]</scope>
    <source>
        <strain evidence="2">DOAB 1063</strain>
    </source>
</reference>
<dbReference type="EMBL" id="JACONT010000009">
    <property type="protein sequence ID" value="MBC3941273.1"/>
    <property type="molecule type" value="Genomic_DNA"/>
</dbReference>
<keyword evidence="2" id="KW-1185">Reference proteome</keyword>
<organism evidence="1 2">
    <name type="scientific">Sphingomonas albertensis</name>
    <dbReference type="NCBI Taxonomy" id="2762591"/>
    <lineage>
        <taxon>Bacteria</taxon>
        <taxon>Pseudomonadati</taxon>
        <taxon>Pseudomonadota</taxon>
        <taxon>Alphaproteobacteria</taxon>
        <taxon>Sphingomonadales</taxon>
        <taxon>Sphingomonadaceae</taxon>
        <taxon>Sphingomonas</taxon>
    </lineage>
</organism>